<reference evidence="5" key="1">
    <citation type="journal article" date="2019" name="Int. J. Syst. Evol. Microbiol.">
        <title>The Global Catalogue of Microorganisms (GCM) 10K type strain sequencing project: providing services to taxonomists for standard genome sequencing and annotation.</title>
        <authorList>
            <consortium name="The Broad Institute Genomics Platform"/>
            <consortium name="The Broad Institute Genome Sequencing Center for Infectious Disease"/>
            <person name="Wu L."/>
            <person name="Ma J."/>
        </authorList>
    </citation>
    <scope>NUCLEOTIDE SEQUENCE [LARGE SCALE GENOMIC DNA]</scope>
    <source>
        <strain evidence="5">JCM 10425</strain>
    </source>
</reference>
<dbReference type="PRINTS" id="PR00080">
    <property type="entry name" value="SDRFAMILY"/>
</dbReference>
<keyword evidence="2" id="KW-0560">Oxidoreductase</keyword>
<dbReference type="Proteomes" id="UP001500967">
    <property type="component" value="Unassembled WGS sequence"/>
</dbReference>
<dbReference type="RefSeq" id="WP_344651624.1">
    <property type="nucleotide sequence ID" value="NZ_BAAAGX010000020.1"/>
</dbReference>
<name>A0ABP3EEC2_9ACTN</name>
<evidence type="ECO:0000313" key="5">
    <source>
        <dbReference type="Proteomes" id="UP001500967"/>
    </source>
</evidence>
<evidence type="ECO:0000256" key="2">
    <source>
        <dbReference type="ARBA" id="ARBA00023002"/>
    </source>
</evidence>
<dbReference type="Pfam" id="PF00106">
    <property type="entry name" value="adh_short"/>
    <property type="match status" value="1"/>
</dbReference>
<sequence>MARWTAADLPDLTGRVAIVTGANSGLGYRTAEGLARAGASVVLAVRHAGRGAEALARLRAAVPGASAQVRPLDLADLDSVRAFAAATSDDVDLLINNAGIMHVPSRHTTAQGFELQFGTNHLGHFALTGLLLPRLRNRPGARVVTVSSVMHRFGRAAQLDDPQSERSYSATGAYSFSKLANAWFTLELDRRLRAAGAAVLSVGAHPGYTDTNLVTTGPGADGATLWTRVSSAATKVLGQSDRVGALPTLRAAADPAVRGGEYYGPSGPGEYRGHPVRVRYTATGYDETHARRLWDLSERATGVSVP</sequence>
<comment type="caution">
    <text evidence="4">The sequence shown here is derived from an EMBL/GenBank/DDBJ whole genome shotgun (WGS) entry which is preliminary data.</text>
</comment>
<keyword evidence="5" id="KW-1185">Reference proteome</keyword>
<organism evidence="4 5">
    <name type="scientific">Cryptosporangium japonicum</name>
    <dbReference type="NCBI Taxonomy" id="80872"/>
    <lineage>
        <taxon>Bacteria</taxon>
        <taxon>Bacillati</taxon>
        <taxon>Actinomycetota</taxon>
        <taxon>Actinomycetes</taxon>
        <taxon>Cryptosporangiales</taxon>
        <taxon>Cryptosporangiaceae</taxon>
        <taxon>Cryptosporangium</taxon>
    </lineage>
</organism>
<dbReference type="Gene3D" id="3.40.50.720">
    <property type="entry name" value="NAD(P)-binding Rossmann-like Domain"/>
    <property type="match status" value="1"/>
</dbReference>
<evidence type="ECO:0000256" key="1">
    <source>
        <dbReference type="ARBA" id="ARBA00006484"/>
    </source>
</evidence>
<proteinExistence type="inferred from homology"/>
<dbReference type="PRINTS" id="PR00081">
    <property type="entry name" value="GDHRDH"/>
</dbReference>
<protein>
    <submittedName>
        <fullName evidence="4">SDR family NAD(P)-dependent oxidoreductase</fullName>
    </submittedName>
</protein>
<dbReference type="SUPFAM" id="SSF51735">
    <property type="entry name" value="NAD(P)-binding Rossmann-fold domains"/>
    <property type="match status" value="1"/>
</dbReference>
<evidence type="ECO:0000256" key="3">
    <source>
        <dbReference type="RuleBase" id="RU000363"/>
    </source>
</evidence>
<dbReference type="InterPro" id="IPR036291">
    <property type="entry name" value="NAD(P)-bd_dom_sf"/>
</dbReference>
<dbReference type="EMBL" id="BAAAGX010000020">
    <property type="protein sequence ID" value="GAA0260874.1"/>
    <property type="molecule type" value="Genomic_DNA"/>
</dbReference>
<gene>
    <name evidence="4" type="ORF">GCM10009539_53010</name>
</gene>
<evidence type="ECO:0000313" key="4">
    <source>
        <dbReference type="EMBL" id="GAA0260874.1"/>
    </source>
</evidence>
<accession>A0ABP3EEC2</accession>
<dbReference type="InterPro" id="IPR002347">
    <property type="entry name" value="SDR_fam"/>
</dbReference>
<comment type="similarity">
    <text evidence="1 3">Belongs to the short-chain dehydrogenases/reductases (SDR) family.</text>
</comment>
<dbReference type="NCBIfam" id="NF004513">
    <property type="entry name" value="PRK05854.1"/>
    <property type="match status" value="1"/>
</dbReference>
<dbReference type="NCBIfam" id="NF004846">
    <property type="entry name" value="PRK06197.1"/>
    <property type="match status" value="1"/>
</dbReference>
<dbReference type="PANTHER" id="PTHR24320">
    <property type="entry name" value="RETINOL DEHYDROGENASE"/>
    <property type="match status" value="1"/>
</dbReference>
<dbReference type="PANTHER" id="PTHR24320:SF148">
    <property type="entry name" value="NAD(P)-BINDING ROSSMANN-FOLD SUPERFAMILY PROTEIN"/>
    <property type="match status" value="1"/>
</dbReference>